<accession>A0ABT6FCZ5</accession>
<dbReference type="RefSeq" id="WP_277861659.1">
    <property type="nucleotide sequence ID" value="NZ_JARRAG010000002.1"/>
</dbReference>
<proteinExistence type="predicted"/>
<dbReference type="PROSITE" id="PS50887">
    <property type="entry name" value="GGDEF"/>
    <property type="match status" value="1"/>
</dbReference>
<reference evidence="4 5" key="1">
    <citation type="submission" date="2023-03" db="EMBL/GenBank/DDBJ databases">
        <title>Paludisphaera mucosa sp. nov. a novel planctomycete from northern fen.</title>
        <authorList>
            <person name="Ivanova A."/>
        </authorList>
    </citation>
    <scope>NUCLEOTIDE SEQUENCE [LARGE SCALE GENOMIC DNA]</scope>
    <source>
        <strain evidence="4 5">Pla2</strain>
    </source>
</reference>
<dbReference type="SMART" id="SM00267">
    <property type="entry name" value="GGDEF"/>
    <property type="match status" value="1"/>
</dbReference>
<dbReference type="PANTHER" id="PTHR45138">
    <property type="entry name" value="REGULATORY COMPONENTS OF SENSORY TRANSDUCTION SYSTEM"/>
    <property type="match status" value="1"/>
</dbReference>
<sequence>MPASATTLREGEGPAPDHRAATAAAAVGEVAVHDFAAAAAAAGDLDAIRHALAAASHWAAGHDPVALILAGEPDEADDGAGVDASIPVRVGERGRTWGRLVLRRRAVEPAVRPALVRRRLESLATLAAFAIERIAARHAAAGSSNLGDESDGGEPRDAAVHDATLLSAVLPFAMSQARRHKEPLSILCLAIDPLRGVRELLGAAAADRVVERVGVRIAGLLRSSDLVGRLDDDRLMAVLPRADLRDAIHVGEKLGRTIAADVDLLDIPLTVTLSVGAAALPSSAGTLGGLLDAADAALSEARKCGPGRIAAAPHAGVGRDRDVFARA</sequence>
<dbReference type="Pfam" id="PF00990">
    <property type="entry name" value="GGDEF"/>
    <property type="match status" value="1"/>
</dbReference>
<dbReference type="InterPro" id="IPR000160">
    <property type="entry name" value="GGDEF_dom"/>
</dbReference>
<evidence type="ECO:0000313" key="4">
    <source>
        <dbReference type="EMBL" id="MDG3005314.1"/>
    </source>
</evidence>
<keyword evidence="5" id="KW-1185">Reference proteome</keyword>
<dbReference type="EC" id="2.7.7.65" evidence="1"/>
<protein>
    <recommendedName>
        <fullName evidence="1">diguanylate cyclase</fullName>
        <ecNumber evidence="1">2.7.7.65</ecNumber>
    </recommendedName>
</protein>
<keyword evidence="4" id="KW-0808">Transferase</keyword>
<feature type="domain" description="GGDEF" evidence="3">
    <location>
        <begin position="182"/>
        <end position="314"/>
    </location>
</feature>
<keyword evidence="4" id="KW-0548">Nucleotidyltransferase</keyword>
<organism evidence="4 5">
    <name type="scientific">Paludisphaera mucosa</name>
    <dbReference type="NCBI Taxonomy" id="3030827"/>
    <lineage>
        <taxon>Bacteria</taxon>
        <taxon>Pseudomonadati</taxon>
        <taxon>Planctomycetota</taxon>
        <taxon>Planctomycetia</taxon>
        <taxon>Isosphaerales</taxon>
        <taxon>Isosphaeraceae</taxon>
        <taxon>Paludisphaera</taxon>
    </lineage>
</organism>
<dbReference type="InterPro" id="IPR050469">
    <property type="entry name" value="Diguanylate_Cyclase"/>
</dbReference>
<comment type="caution">
    <text evidence="4">The sequence shown here is derived from an EMBL/GenBank/DDBJ whole genome shotgun (WGS) entry which is preliminary data.</text>
</comment>
<dbReference type="NCBIfam" id="TIGR00254">
    <property type="entry name" value="GGDEF"/>
    <property type="match status" value="1"/>
</dbReference>
<dbReference type="InterPro" id="IPR043128">
    <property type="entry name" value="Rev_trsase/Diguanyl_cyclase"/>
</dbReference>
<dbReference type="GO" id="GO:0052621">
    <property type="term" value="F:diguanylate cyclase activity"/>
    <property type="evidence" value="ECO:0007669"/>
    <property type="project" value="UniProtKB-EC"/>
</dbReference>
<evidence type="ECO:0000256" key="2">
    <source>
        <dbReference type="ARBA" id="ARBA00034247"/>
    </source>
</evidence>
<dbReference type="PANTHER" id="PTHR45138:SF9">
    <property type="entry name" value="DIGUANYLATE CYCLASE DGCM-RELATED"/>
    <property type="match status" value="1"/>
</dbReference>
<dbReference type="InterPro" id="IPR029787">
    <property type="entry name" value="Nucleotide_cyclase"/>
</dbReference>
<dbReference type="SUPFAM" id="SSF55073">
    <property type="entry name" value="Nucleotide cyclase"/>
    <property type="match status" value="1"/>
</dbReference>
<evidence type="ECO:0000256" key="1">
    <source>
        <dbReference type="ARBA" id="ARBA00012528"/>
    </source>
</evidence>
<dbReference type="CDD" id="cd01949">
    <property type="entry name" value="GGDEF"/>
    <property type="match status" value="1"/>
</dbReference>
<dbReference type="Gene3D" id="3.30.70.270">
    <property type="match status" value="1"/>
</dbReference>
<name>A0ABT6FCZ5_9BACT</name>
<comment type="catalytic activity">
    <reaction evidence="2">
        <text>2 GTP = 3',3'-c-di-GMP + 2 diphosphate</text>
        <dbReference type="Rhea" id="RHEA:24898"/>
        <dbReference type="ChEBI" id="CHEBI:33019"/>
        <dbReference type="ChEBI" id="CHEBI:37565"/>
        <dbReference type="ChEBI" id="CHEBI:58805"/>
        <dbReference type="EC" id="2.7.7.65"/>
    </reaction>
</comment>
<dbReference type="EMBL" id="JARRAG010000002">
    <property type="protein sequence ID" value="MDG3005314.1"/>
    <property type="molecule type" value="Genomic_DNA"/>
</dbReference>
<evidence type="ECO:0000259" key="3">
    <source>
        <dbReference type="PROSITE" id="PS50887"/>
    </source>
</evidence>
<gene>
    <name evidence="4" type="ORF">PZE19_16105</name>
</gene>
<dbReference type="Proteomes" id="UP001216907">
    <property type="component" value="Unassembled WGS sequence"/>
</dbReference>
<evidence type="ECO:0000313" key="5">
    <source>
        <dbReference type="Proteomes" id="UP001216907"/>
    </source>
</evidence>